<reference evidence="6 7" key="1">
    <citation type="submission" date="2018-06" db="EMBL/GenBank/DDBJ databases">
        <title>Genomic Encyclopedia of Type Strains, Phase IV (KMG-IV): sequencing the most valuable type-strain genomes for metagenomic binning, comparative biology and taxonomic classification.</title>
        <authorList>
            <person name="Goeker M."/>
        </authorList>
    </citation>
    <scope>NUCLEOTIDE SEQUENCE [LARGE SCALE GENOMIC DNA]</scope>
    <source>
        <strain evidence="6 7">DSM 25520</strain>
    </source>
</reference>
<keyword evidence="3" id="KW-0274">FAD</keyword>
<evidence type="ECO:0000313" key="7">
    <source>
        <dbReference type="Proteomes" id="UP000253628"/>
    </source>
</evidence>
<dbReference type="InterPro" id="IPR020946">
    <property type="entry name" value="Flavin_mOase-like"/>
</dbReference>
<keyword evidence="7" id="KW-1185">Reference proteome</keyword>
<keyword evidence="5" id="KW-0560">Oxidoreductase</keyword>
<evidence type="ECO:0000256" key="3">
    <source>
        <dbReference type="ARBA" id="ARBA00022827"/>
    </source>
</evidence>
<dbReference type="AlphaFoldDB" id="A0A366H7Q8"/>
<dbReference type="PRINTS" id="PR00370">
    <property type="entry name" value="FMOXYGENASE"/>
</dbReference>
<dbReference type="Pfam" id="PF00743">
    <property type="entry name" value="FMO-like"/>
    <property type="match status" value="1"/>
</dbReference>
<evidence type="ECO:0000256" key="4">
    <source>
        <dbReference type="ARBA" id="ARBA00022857"/>
    </source>
</evidence>
<dbReference type="InterPro" id="IPR050346">
    <property type="entry name" value="FMO-like"/>
</dbReference>
<protein>
    <submittedName>
        <fullName evidence="6">Cation diffusion facilitator CzcD-associated flavoprotein CzcO</fullName>
    </submittedName>
</protein>
<dbReference type="SUPFAM" id="SSF51905">
    <property type="entry name" value="FAD/NAD(P)-binding domain"/>
    <property type="match status" value="2"/>
</dbReference>
<evidence type="ECO:0000256" key="1">
    <source>
        <dbReference type="ARBA" id="ARBA00009183"/>
    </source>
</evidence>
<dbReference type="PANTHER" id="PTHR23023">
    <property type="entry name" value="DIMETHYLANILINE MONOOXYGENASE"/>
    <property type="match status" value="1"/>
</dbReference>
<keyword evidence="2" id="KW-0285">Flavoprotein</keyword>
<organism evidence="6 7">
    <name type="scientific">Eoetvoesiella caeni</name>
    <dbReference type="NCBI Taxonomy" id="645616"/>
    <lineage>
        <taxon>Bacteria</taxon>
        <taxon>Pseudomonadati</taxon>
        <taxon>Pseudomonadota</taxon>
        <taxon>Betaproteobacteria</taxon>
        <taxon>Burkholderiales</taxon>
        <taxon>Alcaligenaceae</taxon>
        <taxon>Eoetvoesiella</taxon>
    </lineage>
</organism>
<comment type="caution">
    <text evidence="6">The sequence shown here is derived from an EMBL/GenBank/DDBJ whole genome shotgun (WGS) entry which is preliminary data.</text>
</comment>
<accession>A0A366H7Q8</accession>
<comment type="similarity">
    <text evidence="1">Belongs to the FMO family.</text>
</comment>
<name>A0A366H7Q8_9BURK</name>
<dbReference type="GO" id="GO:0004499">
    <property type="term" value="F:N,N-dimethylaniline monooxygenase activity"/>
    <property type="evidence" value="ECO:0007669"/>
    <property type="project" value="InterPro"/>
</dbReference>
<dbReference type="InterPro" id="IPR036188">
    <property type="entry name" value="FAD/NAD-bd_sf"/>
</dbReference>
<evidence type="ECO:0000256" key="2">
    <source>
        <dbReference type="ARBA" id="ARBA00022630"/>
    </source>
</evidence>
<dbReference type="RefSeq" id="WP_211317259.1">
    <property type="nucleotide sequence ID" value="NZ_JACCEU010000006.1"/>
</dbReference>
<dbReference type="Gene3D" id="3.50.50.60">
    <property type="entry name" value="FAD/NAD(P)-binding domain"/>
    <property type="match status" value="1"/>
</dbReference>
<gene>
    <name evidence="6" type="ORF">DFR37_10966</name>
</gene>
<keyword evidence="4" id="KW-0521">NADP</keyword>
<dbReference type="EMBL" id="QNRQ01000009">
    <property type="protein sequence ID" value="RBP37503.1"/>
    <property type="molecule type" value="Genomic_DNA"/>
</dbReference>
<evidence type="ECO:0000313" key="6">
    <source>
        <dbReference type="EMBL" id="RBP37503.1"/>
    </source>
</evidence>
<dbReference type="GO" id="GO:0050661">
    <property type="term" value="F:NADP binding"/>
    <property type="evidence" value="ECO:0007669"/>
    <property type="project" value="InterPro"/>
</dbReference>
<dbReference type="InterPro" id="IPR000960">
    <property type="entry name" value="Flavin_mOase"/>
</dbReference>
<proteinExistence type="inferred from homology"/>
<dbReference type="PIRSF" id="PIRSF000332">
    <property type="entry name" value="FMO"/>
    <property type="match status" value="1"/>
</dbReference>
<evidence type="ECO:0000256" key="5">
    <source>
        <dbReference type="ARBA" id="ARBA00023002"/>
    </source>
</evidence>
<dbReference type="Proteomes" id="UP000253628">
    <property type="component" value="Unassembled WGS sequence"/>
</dbReference>
<sequence>MKIAIIGAGFAGLSSAKVLKQFGHDVQVFEKAADVGGVWSASRRYPGLRTQNNKDTYFLSDFPMPASYPEWPSGQQIQEYLASYARHFDLDPLVHLETEVLSAEPVGNSGWTLTVRNVRSGQTTEHSAEHLVVANGIFSEPFIPPYEGAQEFRAAGGRLCATSDFNNLEEARGKHVLVVGYGKSSCDVAAAVGEVAASNIVVARELLWKMPRKIMNVLNFKYLMLTRLGEGLFKYIEPKGFEKFLHGLGKALRNNMVSSLQSVATKQLKLKQLGLVPPGSFERIARSTVSLATDELYQQVKEGRTEIARECEITRLLERNGRPAAQLSDGRTVDADLVICGTGFRQTVPFFSDKLQKQLTDERGNFLLYHQIHPMYVQRLSFCGYNSSFFSPLSAEIAALWIATLLMGELKLPPK</sequence>
<dbReference type="GO" id="GO:0050660">
    <property type="term" value="F:flavin adenine dinucleotide binding"/>
    <property type="evidence" value="ECO:0007669"/>
    <property type="project" value="InterPro"/>
</dbReference>